<sequence>MEVRGTDIDILRDALAAAETDTLPGIDAPALRSALSAATPVPGSRRHTMTPSGTELAAVLSVLYLESLVRDSAGYHHLLRQLPGDLARRAVQDGSSSDGTTVAGPRAARGRTYPANTRQGRIECGASGSGT</sequence>
<evidence type="ECO:0000256" key="1">
    <source>
        <dbReference type="SAM" id="MobiDB-lite"/>
    </source>
</evidence>
<dbReference type="Proteomes" id="UP001432222">
    <property type="component" value="Chromosome"/>
</dbReference>
<proteinExistence type="predicted"/>
<organism evidence="2 3">
    <name type="scientific">Kitasatospora purpeofusca</name>
    <dbReference type="NCBI Taxonomy" id="67352"/>
    <lineage>
        <taxon>Bacteria</taxon>
        <taxon>Bacillati</taxon>
        <taxon>Actinomycetota</taxon>
        <taxon>Actinomycetes</taxon>
        <taxon>Kitasatosporales</taxon>
        <taxon>Streptomycetaceae</taxon>
        <taxon>Kitasatospora</taxon>
    </lineage>
</organism>
<keyword evidence="3" id="KW-1185">Reference proteome</keyword>
<protein>
    <submittedName>
        <fullName evidence="2">Uncharacterized protein</fullName>
    </submittedName>
</protein>
<evidence type="ECO:0000313" key="2">
    <source>
        <dbReference type="EMBL" id="WUQ88465.1"/>
    </source>
</evidence>
<dbReference type="RefSeq" id="WP_328959013.1">
    <property type="nucleotide sequence ID" value="NZ_CP108110.1"/>
</dbReference>
<dbReference type="EMBL" id="CP108110">
    <property type="protein sequence ID" value="WUQ88465.1"/>
    <property type="molecule type" value="Genomic_DNA"/>
</dbReference>
<reference evidence="2" key="1">
    <citation type="submission" date="2022-10" db="EMBL/GenBank/DDBJ databases">
        <title>The complete genomes of actinobacterial strains from the NBC collection.</title>
        <authorList>
            <person name="Joergensen T.S."/>
            <person name="Alvarez Arevalo M."/>
            <person name="Sterndorff E.B."/>
            <person name="Faurdal D."/>
            <person name="Vuksanovic O."/>
            <person name="Mourched A.-S."/>
            <person name="Charusanti P."/>
            <person name="Shaw S."/>
            <person name="Blin K."/>
            <person name="Weber T."/>
        </authorList>
    </citation>
    <scope>NUCLEOTIDE SEQUENCE</scope>
    <source>
        <strain evidence="2">NBC_00222</strain>
    </source>
</reference>
<gene>
    <name evidence="2" type="ORF">OHA16_39010</name>
</gene>
<accession>A0ABZ1UBB4</accession>
<evidence type="ECO:0000313" key="3">
    <source>
        <dbReference type="Proteomes" id="UP001432222"/>
    </source>
</evidence>
<name>A0ABZ1UBB4_9ACTN</name>
<feature type="region of interest" description="Disordered" evidence="1">
    <location>
        <begin position="90"/>
        <end position="131"/>
    </location>
</feature>